<dbReference type="EMBL" id="CAWUPB010001158">
    <property type="protein sequence ID" value="CAK7339672.1"/>
    <property type="molecule type" value="Genomic_DNA"/>
</dbReference>
<comment type="caution">
    <text evidence="2">The sequence shown here is derived from an EMBL/GenBank/DDBJ whole genome shotgun (WGS) entry which is preliminary data.</text>
</comment>
<evidence type="ECO:0000313" key="2">
    <source>
        <dbReference type="EMBL" id="CAK7339672.1"/>
    </source>
</evidence>
<gene>
    <name evidence="2" type="ORF">DCAF_LOCUS14730</name>
</gene>
<organism evidence="2 3">
    <name type="scientific">Dovyalis caffra</name>
    <dbReference type="NCBI Taxonomy" id="77055"/>
    <lineage>
        <taxon>Eukaryota</taxon>
        <taxon>Viridiplantae</taxon>
        <taxon>Streptophyta</taxon>
        <taxon>Embryophyta</taxon>
        <taxon>Tracheophyta</taxon>
        <taxon>Spermatophyta</taxon>
        <taxon>Magnoliopsida</taxon>
        <taxon>eudicotyledons</taxon>
        <taxon>Gunneridae</taxon>
        <taxon>Pentapetalae</taxon>
        <taxon>rosids</taxon>
        <taxon>fabids</taxon>
        <taxon>Malpighiales</taxon>
        <taxon>Salicaceae</taxon>
        <taxon>Flacourtieae</taxon>
        <taxon>Dovyalis</taxon>
    </lineage>
</organism>
<dbReference type="Proteomes" id="UP001314170">
    <property type="component" value="Unassembled WGS sequence"/>
</dbReference>
<evidence type="ECO:0000256" key="1">
    <source>
        <dbReference type="SAM" id="MobiDB-lite"/>
    </source>
</evidence>
<sequence length="122" mass="13272">MENRLDKLESDVKKILGIEGQLEQIGATSRNPSTARSGASMAADHEDEVTMGVEAIEAREARRSLGCVLKARLGPASIRREEHGLYYMGCTEIPSATTRASMGKVDDETMTTVFVNGLDEKL</sequence>
<evidence type="ECO:0000313" key="3">
    <source>
        <dbReference type="Proteomes" id="UP001314170"/>
    </source>
</evidence>
<feature type="compositionally biased region" description="Polar residues" evidence="1">
    <location>
        <begin position="26"/>
        <end position="37"/>
    </location>
</feature>
<reference evidence="2 3" key="1">
    <citation type="submission" date="2024-01" db="EMBL/GenBank/DDBJ databases">
        <authorList>
            <person name="Waweru B."/>
        </authorList>
    </citation>
    <scope>NUCLEOTIDE SEQUENCE [LARGE SCALE GENOMIC DNA]</scope>
</reference>
<name>A0AAV1RVV2_9ROSI</name>
<dbReference type="AlphaFoldDB" id="A0AAV1RVV2"/>
<keyword evidence="3" id="KW-1185">Reference proteome</keyword>
<accession>A0AAV1RVV2</accession>
<feature type="region of interest" description="Disordered" evidence="1">
    <location>
        <begin position="25"/>
        <end position="47"/>
    </location>
</feature>
<protein>
    <submittedName>
        <fullName evidence="2">Uncharacterized protein</fullName>
    </submittedName>
</protein>
<proteinExistence type="predicted"/>